<keyword evidence="3" id="KW-1185">Reference proteome</keyword>
<proteinExistence type="predicted"/>
<dbReference type="OrthoDB" id="6020543at2759"/>
<feature type="signal peptide" evidence="1">
    <location>
        <begin position="1"/>
        <end position="19"/>
    </location>
</feature>
<dbReference type="AlphaFoldDB" id="A0A653DJD6"/>
<evidence type="ECO:0000256" key="1">
    <source>
        <dbReference type="SAM" id="SignalP"/>
    </source>
</evidence>
<evidence type="ECO:0008006" key="4">
    <source>
        <dbReference type="Google" id="ProtNLM"/>
    </source>
</evidence>
<reference evidence="2 3" key="1">
    <citation type="submission" date="2019-01" db="EMBL/GenBank/DDBJ databases">
        <authorList>
            <person name="Sayadi A."/>
        </authorList>
    </citation>
    <scope>NUCLEOTIDE SEQUENCE [LARGE SCALE GENOMIC DNA]</scope>
</reference>
<sequence length="76" mass="8673">MKWVLSLMILSILIVKHSPEAFVLLPCSEKGFVCLGQYQFYQCILGDNQLYPADIKNCPKGMVCSDEDNLECDREQ</sequence>
<evidence type="ECO:0000313" key="3">
    <source>
        <dbReference type="Proteomes" id="UP000410492"/>
    </source>
</evidence>
<feature type="chain" id="PRO_5024813852" description="Chitin-binding type-2 domain-containing protein" evidence="1">
    <location>
        <begin position="20"/>
        <end position="76"/>
    </location>
</feature>
<protein>
    <recommendedName>
        <fullName evidence="4">Chitin-binding type-2 domain-containing protein</fullName>
    </recommendedName>
</protein>
<name>A0A653DJD6_CALMS</name>
<keyword evidence="1" id="KW-0732">Signal</keyword>
<dbReference type="EMBL" id="CAACVG010012034">
    <property type="protein sequence ID" value="VEN59468.1"/>
    <property type="molecule type" value="Genomic_DNA"/>
</dbReference>
<gene>
    <name evidence="2" type="ORF">CALMAC_LOCUS17468</name>
</gene>
<evidence type="ECO:0000313" key="2">
    <source>
        <dbReference type="EMBL" id="VEN59468.1"/>
    </source>
</evidence>
<dbReference type="Proteomes" id="UP000410492">
    <property type="component" value="Unassembled WGS sequence"/>
</dbReference>
<organism evidence="2 3">
    <name type="scientific">Callosobruchus maculatus</name>
    <name type="common">Southern cowpea weevil</name>
    <name type="synonym">Pulse bruchid</name>
    <dbReference type="NCBI Taxonomy" id="64391"/>
    <lineage>
        <taxon>Eukaryota</taxon>
        <taxon>Metazoa</taxon>
        <taxon>Ecdysozoa</taxon>
        <taxon>Arthropoda</taxon>
        <taxon>Hexapoda</taxon>
        <taxon>Insecta</taxon>
        <taxon>Pterygota</taxon>
        <taxon>Neoptera</taxon>
        <taxon>Endopterygota</taxon>
        <taxon>Coleoptera</taxon>
        <taxon>Polyphaga</taxon>
        <taxon>Cucujiformia</taxon>
        <taxon>Chrysomeloidea</taxon>
        <taxon>Chrysomelidae</taxon>
        <taxon>Bruchinae</taxon>
        <taxon>Bruchini</taxon>
        <taxon>Callosobruchus</taxon>
    </lineage>
</organism>
<accession>A0A653DJD6</accession>